<accession>A0A4S4C605</accession>
<evidence type="ECO:0000313" key="1">
    <source>
        <dbReference type="EMBL" id="THF82683.1"/>
    </source>
</evidence>
<dbReference type="Proteomes" id="UP000310636">
    <property type="component" value="Unassembled WGS sequence"/>
</dbReference>
<keyword evidence="2" id="KW-1185">Reference proteome</keyword>
<protein>
    <submittedName>
        <fullName evidence="1">Bacteriocin-protection protein</fullName>
    </submittedName>
</protein>
<dbReference type="OrthoDB" id="9796999at2"/>
<gene>
    <name evidence="1" type="ORF">E6C55_06345</name>
</gene>
<reference evidence="1 2" key="1">
    <citation type="submission" date="2019-04" db="EMBL/GenBank/DDBJ databases">
        <title>Cohnella sp. nov. isolated from preserved vegetables.</title>
        <authorList>
            <person name="Lin S.-Y."/>
            <person name="Hung M.-H."/>
            <person name="Young C.-C."/>
        </authorList>
    </citation>
    <scope>NUCLEOTIDE SEQUENCE [LARGE SCALE GENOMIC DNA]</scope>
    <source>
        <strain evidence="1 2">CC-MHH1044</strain>
    </source>
</reference>
<dbReference type="AlphaFoldDB" id="A0A4S4C605"/>
<evidence type="ECO:0000313" key="2">
    <source>
        <dbReference type="Proteomes" id="UP000310636"/>
    </source>
</evidence>
<comment type="caution">
    <text evidence="1">The sequence shown here is derived from an EMBL/GenBank/DDBJ whole genome shotgun (WGS) entry which is preliminary data.</text>
</comment>
<name>A0A4S4C605_9BACL</name>
<dbReference type="Pfam" id="PF13376">
    <property type="entry name" value="OmdA"/>
    <property type="match status" value="1"/>
</dbReference>
<proteinExistence type="predicted"/>
<dbReference type="RefSeq" id="WP_136368944.1">
    <property type="nucleotide sequence ID" value="NZ_SSOB01000006.1"/>
</dbReference>
<sequence>MASASGKKQPAAALPIRLFEDAPSFERWLEEEHASSPGVRLHHAKKGSGVATLTYNEALEICLCYGWIDSQKEAHDDRTWLQRYTPRGKRSIWSQVNKEKAERLIAEGRMRPAGLAAIEAAKQGGEWDRAYEAQSRMTLPDDFAAELAKSERAKAFFETLNGANRFAILFRIGNVKKQETRERKIRQFIEMLERGEKLIP</sequence>
<organism evidence="1 2">
    <name type="scientific">Cohnella fermenti</name>
    <dbReference type="NCBI Taxonomy" id="2565925"/>
    <lineage>
        <taxon>Bacteria</taxon>
        <taxon>Bacillati</taxon>
        <taxon>Bacillota</taxon>
        <taxon>Bacilli</taxon>
        <taxon>Bacillales</taxon>
        <taxon>Paenibacillaceae</taxon>
        <taxon>Cohnella</taxon>
    </lineage>
</organism>
<dbReference type="EMBL" id="SSOB01000006">
    <property type="protein sequence ID" value="THF82683.1"/>
    <property type="molecule type" value="Genomic_DNA"/>
</dbReference>